<comment type="caution">
    <text evidence="1">The sequence shown here is derived from an EMBL/GenBank/DDBJ whole genome shotgun (WGS) entry which is preliminary data.</text>
</comment>
<keyword evidence="2" id="KW-1185">Reference proteome</keyword>
<organism evidence="1 2">
    <name type="scientific">Secundilactobacillus hailunensis</name>
    <dbReference type="NCBI Taxonomy" id="2559923"/>
    <lineage>
        <taxon>Bacteria</taxon>
        <taxon>Bacillati</taxon>
        <taxon>Bacillota</taxon>
        <taxon>Bacilli</taxon>
        <taxon>Lactobacillales</taxon>
        <taxon>Lactobacillaceae</taxon>
        <taxon>Secundilactobacillus</taxon>
    </lineage>
</organism>
<dbReference type="Proteomes" id="UP001596190">
    <property type="component" value="Unassembled WGS sequence"/>
</dbReference>
<dbReference type="EMBL" id="JBHSSA010000113">
    <property type="protein sequence ID" value="MFC6255051.1"/>
    <property type="molecule type" value="Genomic_DNA"/>
</dbReference>
<protein>
    <submittedName>
        <fullName evidence="1">Zinc ribbon domain-containing protein</fullName>
    </submittedName>
</protein>
<accession>A0ABW1TAM9</accession>
<dbReference type="RefSeq" id="WP_137631356.1">
    <property type="nucleotide sequence ID" value="NZ_BJDO01000031.1"/>
</dbReference>
<reference evidence="2" key="1">
    <citation type="journal article" date="2019" name="Int. J. Syst. Evol. Microbiol.">
        <title>The Global Catalogue of Microorganisms (GCM) 10K type strain sequencing project: providing services to taxonomists for standard genome sequencing and annotation.</title>
        <authorList>
            <consortium name="The Broad Institute Genomics Platform"/>
            <consortium name="The Broad Institute Genome Sequencing Center for Infectious Disease"/>
            <person name="Wu L."/>
            <person name="Ma J."/>
        </authorList>
    </citation>
    <scope>NUCLEOTIDE SEQUENCE [LARGE SCALE GENOMIC DNA]</scope>
    <source>
        <strain evidence="2">CCM 8950</strain>
    </source>
</reference>
<name>A0ABW1TAM9_9LACO</name>
<evidence type="ECO:0000313" key="1">
    <source>
        <dbReference type="EMBL" id="MFC6255051.1"/>
    </source>
</evidence>
<evidence type="ECO:0000313" key="2">
    <source>
        <dbReference type="Proteomes" id="UP001596190"/>
    </source>
</evidence>
<gene>
    <name evidence="1" type="ORF">ACFP1H_10720</name>
</gene>
<proteinExistence type="predicted"/>
<sequence length="34" mass="3799">MNQRLGRSPLYRSNCGVNHDRDINAAVNILQTTA</sequence>